<proteinExistence type="predicted"/>
<evidence type="ECO:0000313" key="1">
    <source>
        <dbReference type="EMBL" id="JAD72211.1"/>
    </source>
</evidence>
<reference evidence="1" key="2">
    <citation type="journal article" date="2015" name="Data Brief">
        <title>Shoot transcriptome of the giant reed, Arundo donax.</title>
        <authorList>
            <person name="Barrero R.A."/>
            <person name="Guerrero F.D."/>
            <person name="Moolhuijzen P."/>
            <person name="Goolsby J.A."/>
            <person name="Tidwell J."/>
            <person name="Bellgard S.E."/>
            <person name="Bellgard M.I."/>
        </authorList>
    </citation>
    <scope>NUCLEOTIDE SEQUENCE</scope>
    <source>
        <tissue evidence="1">Shoot tissue taken approximately 20 cm above the soil surface</tissue>
    </source>
</reference>
<reference evidence="1" key="1">
    <citation type="submission" date="2014-09" db="EMBL/GenBank/DDBJ databases">
        <authorList>
            <person name="Magalhaes I.L.F."/>
            <person name="Oliveira U."/>
            <person name="Santos F.R."/>
            <person name="Vidigal T.H.D.A."/>
            <person name="Brescovit A.D."/>
            <person name="Santos A.J."/>
        </authorList>
    </citation>
    <scope>NUCLEOTIDE SEQUENCE</scope>
    <source>
        <tissue evidence="1">Shoot tissue taken approximately 20 cm above the soil surface</tissue>
    </source>
</reference>
<accession>A0A0A9C9G5</accession>
<dbReference type="AlphaFoldDB" id="A0A0A9C9G5"/>
<name>A0A0A9C9G5_ARUDO</name>
<sequence>MILFFICTFIYQDTVKWPTTKFSPERGIHLLHSTHLIPVNKNMRQIM</sequence>
<organism evidence="1">
    <name type="scientific">Arundo donax</name>
    <name type="common">Giant reed</name>
    <name type="synonym">Donax arundinaceus</name>
    <dbReference type="NCBI Taxonomy" id="35708"/>
    <lineage>
        <taxon>Eukaryota</taxon>
        <taxon>Viridiplantae</taxon>
        <taxon>Streptophyta</taxon>
        <taxon>Embryophyta</taxon>
        <taxon>Tracheophyta</taxon>
        <taxon>Spermatophyta</taxon>
        <taxon>Magnoliopsida</taxon>
        <taxon>Liliopsida</taxon>
        <taxon>Poales</taxon>
        <taxon>Poaceae</taxon>
        <taxon>PACMAD clade</taxon>
        <taxon>Arundinoideae</taxon>
        <taxon>Arundineae</taxon>
        <taxon>Arundo</taxon>
    </lineage>
</organism>
<protein>
    <submittedName>
        <fullName evidence="1">Uncharacterized protein</fullName>
    </submittedName>
</protein>
<dbReference type="EMBL" id="GBRH01225684">
    <property type="protein sequence ID" value="JAD72211.1"/>
    <property type="molecule type" value="Transcribed_RNA"/>
</dbReference>